<evidence type="ECO:0000259" key="6">
    <source>
        <dbReference type="Pfam" id="PF00441"/>
    </source>
</evidence>
<feature type="domain" description="Acyl-CoA dehydrogenase/oxidase C-terminal" evidence="6">
    <location>
        <begin position="232"/>
        <end position="380"/>
    </location>
</feature>
<dbReference type="FunFam" id="1.20.140.10:FF:000001">
    <property type="entry name" value="Acyl-CoA dehydrogenase"/>
    <property type="match status" value="1"/>
</dbReference>
<dbReference type="SUPFAM" id="SSF56645">
    <property type="entry name" value="Acyl-CoA dehydrogenase NM domain-like"/>
    <property type="match status" value="1"/>
</dbReference>
<protein>
    <submittedName>
        <fullName evidence="9">Unannotated protein</fullName>
    </submittedName>
</protein>
<dbReference type="InterPro" id="IPR009075">
    <property type="entry name" value="AcylCo_DH/oxidase_C"/>
</dbReference>
<evidence type="ECO:0000256" key="4">
    <source>
        <dbReference type="ARBA" id="ARBA00022827"/>
    </source>
</evidence>
<proteinExistence type="inferred from homology"/>
<dbReference type="PIRSF" id="PIRSF016578">
    <property type="entry name" value="HsaA"/>
    <property type="match status" value="1"/>
</dbReference>
<dbReference type="InterPro" id="IPR013786">
    <property type="entry name" value="AcylCoA_DH/ox_N"/>
</dbReference>
<sequence length="384" mass="41754">MATPIFTPEHEALRASIRTFVSKEIAPFVDEWEAEGFFPDSVFRRCGELGFLGLHYPEKWGGSGGDFATGIVLMEELGRAGCGAISMAIGVQTHMATPALAEFGTDDQRERYLRPAIAGKKIAAVAITEPDAGSDVAAIKTRAVRDGDEWIVDGAKTYITNGVRADFLTCVVKTDPTQGARGVSLMLIDTNLEGVTVSRNLKKLGMKSSDTAEFSLVGVRVPINNLIGLTPGQGFAQLMWQLQYERLAGAAAGIGQADDILAETIEFARNRQTFGRPISQHQVIAHKIADAATELEAARALLYSVVWRIQNGEYPVAEISMAKKYVAQVQNRVADVCLQIHGGAGYMDEYRVSRQFRDARLWRIGAGTDEVMNEVIAKRLGLSS</sequence>
<dbReference type="GO" id="GO:0005737">
    <property type="term" value="C:cytoplasm"/>
    <property type="evidence" value="ECO:0007669"/>
    <property type="project" value="TreeGrafter"/>
</dbReference>
<reference evidence="9" key="1">
    <citation type="submission" date="2020-05" db="EMBL/GenBank/DDBJ databases">
        <authorList>
            <person name="Chiriac C."/>
            <person name="Salcher M."/>
            <person name="Ghai R."/>
            <person name="Kavagutti S V."/>
        </authorList>
    </citation>
    <scope>NUCLEOTIDE SEQUENCE</scope>
</reference>
<dbReference type="PANTHER" id="PTHR48083">
    <property type="entry name" value="MEDIUM-CHAIN SPECIFIC ACYL-COA DEHYDROGENASE, MITOCHONDRIAL-RELATED"/>
    <property type="match status" value="1"/>
</dbReference>
<keyword evidence="5" id="KW-0560">Oxidoreductase</keyword>
<evidence type="ECO:0000256" key="1">
    <source>
        <dbReference type="ARBA" id="ARBA00001974"/>
    </source>
</evidence>
<evidence type="ECO:0000256" key="2">
    <source>
        <dbReference type="ARBA" id="ARBA00009347"/>
    </source>
</evidence>
<dbReference type="PROSITE" id="PS00073">
    <property type="entry name" value="ACYL_COA_DH_2"/>
    <property type="match status" value="1"/>
</dbReference>
<comment type="cofactor">
    <cofactor evidence="1">
        <name>FAD</name>
        <dbReference type="ChEBI" id="CHEBI:57692"/>
    </cofactor>
</comment>
<evidence type="ECO:0000256" key="5">
    <source>
        <dbReference type="ARBA" id="ARBA00023002"/>
    </source>
</evidence>
<dbReference type="GO" id="GO:0050660">
    <property type="term" value="F:flavin adenine dinucleotide binding"/>
    <property type="evidence" value="ECO:0007669"/>
    <property type="project" value="InterPro"/>
</dbReference>
<keyword evidence="3" id="KW-0285">Flavoprotein</keyword>
<dbReference type="InterPro" id="IPR009100">
    <property type="entry name" value="AcylCoA_DH/oxidase_NM_dom_sf"/>
</dbReference>
<dbReference type="FunFam" id="2.40.110.10:FF:000002">
    <property type="entry name" value="Acyl-CoA dehydrogenase fadE12"/>
    <property type="match status" value="1"/>
</dbReference>
<dbReference type="InterPro" id="IPR006091">
    <property type="entry name" value="Acyl-CoA_Oxase/DH_mid-dom"/>
</dbReference>
<keyword evidence="4" id="KW-0274">FAD</keyword>
<dbReference type="PROSITE" id="PS00072">
    <property type="entry name" value="ACYL_COA_DH_1"/>
    <property type="match status" value="1"/>
</dbReference>
<dbReference type="EMBL" id="CAEZWM010000007">
    <property type="protein sequence ID" value="CAB4646452.1"/>
    <property type="molecule type" value="Genomic_DNA"/>
</dbReference>
<feature type="domain" description="Acyl-CoA dehydrogenase/oxidase N-terminal" evidence="8">
    <location>
        <begin position="7"/>
        <end position="120"/>
    </location>
</feature>
<evidence type="ECO:0000256" key="3">
    <source>
        <dbReference type="ARBA" id="ARBA00022630"/>
    </source>
</evidence>
<dbReference type="GO" id="GO:0003995">
    <property type="term" value="F:acyl-CoA dehydrogenase activity"/>
    <property type="evidence" value="ECO:0007669"/>
    <property type="project" value="InterPro"/>
</dbReference>
<dbReference type="AlphaFoldDB" id="A0A6J6KAM1"/>
<dbReference type="Gene3D" id="1.10.540.10">
    <property type="entry name" value="Acyl-CoA dehydrogenase/oxidase, N-terminal domain"/>
    <property type="match status" value="1"/>
</dbReference>
<name>A0A6J6KAM1_9ZZZZ</name>
<evidence type="ECO:0000313" key="9">
    <source>
        <dbReference type="EMBL" id="CAB4646452.1"/>
    </source>
</evidence>
<dbReference type="InterPro" id="IPR037069">
    <property type="entry name" value="AcylCoA_DH/ox_N_sf"/>
</dbReference>
<dbReference type="InterPro" id="IPR006089">
    <property type="entry name" value="Acyl-CoA_DH_CS"/>
</dbReference>
<dbReference type="FunFam" id="1.10.540.10:FF:000002">
    <property type="entry name" value="Acyl-CoA dehydrogenase FadE19"/>
    <property type="match status" value="1"/>
</dbReference>
<evidence type="ECO:0000259" key="7">
    <source>
        <dbReference type="Pfam" id="PF02770"/>
    </source>
</evidence>
<organism evidence="9">
    <name type="scientific">freshwater metagenome</name>
    <dbReference type="NCBI Taxonomy" id="449393"/>
    <lineage>
        <taxon>unclassified sequences</taxon>
        <taxon>metagenomes</taxon>
        <taxon>ecological metagenomes</taxon>
    </lineage>
</organism>
<dbReference type="SUPFAM" id="SSF47203">
    <property type="entry name" value="Acyl-CoA dehydrogenase C-terminal domain-like"/>
    <property type="match status" value="1"/>
</dbReference>
<dbReference type="Gene3D" id="2.40.110.10">
    <property type="entry name" value="Butyryl-CoA Dehydrogenase, subunit A, domain 2"/>
    <property type="match status" value="1"/>
</dbReference>
<dbReference type="InterPro" id="IPR036250">
    <property type="entry name" value="AcylCo_DH-like_C"/>
</dbReference>
<dbReference type="EMBL" id="CAEZZU010000030">
    <property type="protein sequence ID" value="CAB4772308.1"/>
    <property type="molecule type" value="Genomic_DNA"/>
</dbReference>
<evidence type="ECO:0000259" key="8">
    <source>
        <dbReference type="Pfam" id="PF02771"/>
    </source>
</evidence>
<dbReference type="GO" id="GO:0033539">
    <property type="term" value="P:fatty acid beta-oxidation using acyl-CoA dehydrogenase"/>
    <property type="evidence" value="ECO:0007669"/>
    <property type="project" value="TreeGrafter"/>
</dbReference>
<comment type="similarity">
    <text evidence="2">Belongs to the acyl-CoA dehydrogenase family.</text>
</comment>
<dbReference type="InterPro" id="IPR046373">
    <property type="entry name" value="Acyl-CoA_Oxase/DH_mid-dom_sf"/>
</dbReference>
<dbReference type="Pfam" id="PF02771">
    <property type="entry name" value="Acyl-CoA_dh_N"/>
    <property type="match status" value="1"/>
</dbReference>
<dbReference type="Pfam" id="PF00441">
    <property type="entry name" value="Acyl-CoA_dh_1"/>
    <property type="match status" value="1"/>
</dbReference>
<feature type="domain" description="Acyl-CoA oxidase/dehydrogenase middle" evidence="7">
    <location>
        <begin position="124"/>
        <end position="216"/>
    </location>
</feature>
<evidence type="ECO:0000313" key="10">
    <source>
        <dbReference type="EMBL" id="CAB4772308.1"/>
    </source>
</evidence>
<gene>
    <name evidence="9" type="ORF">UFOPK2242_00151</name>
    <name evidence="10" type="ORF">UFOPK2925_00343</name>
</gene>
<dbReference type="InterPro" id="IPR050741">
    <property type="entry name" value="Acyl-CoA_dehydrogenase"/>
</dbReference>
<accession>A0A6J6KAM1</accession>
<dbReference type="Pfam" id="PF02770">
    <property type="entry name" value="Acyl-CoA_dh_M"/>
    <property type="match status" value="1"/>
</dbReference>
<dbReference type="PANTHER" id="PTHR48083:SF6">
    <property type="entry name" value="ACYL-COA DEHYDROGENASE 6"/>
    <property type="match status" value="1"/>
</dbReference>
<dbReference type="Gene3D" id="1.20.140.10">
    <property type="entry name" value="Butyryl-CoA Dehydrogenase, subunit A, domain 3"/>
    <property type="match status" value="1"/>
</dbReference>